<dbReference type="GO" id="GO:0000045">
    <property type="term" value="P:autophagosome assembly"/>
    <property type="evidence" value="ECO:0007669"/>
    <property type="project" value="TreeGrafter"/>
</dbReference>
<dbReference type="AlphaFoldDB" id="A0A0F4ZEE4"/>
<comment type="similarity">
    <text evidence="1">Belongs to the ATG101 family.</text>
</comment>
<dbReference type="GO" id="GO:0019901">
    <property type="term" value="F:protein kinase binding"/>
    <property type="evidence" value="ECO:0007669"/>
    <property type="project" value="TreeGrafter"/>
</dbReference>
<gene>
    <name evidence="4" type="ORF">TD95_001859</name>
</gene>
<name>A0A0F4ZEE4_9PEZI</name>
<keyword evidence="3" id="KW-0072">Autophagy</keyword>
<accession>A0A0F4ZEE4</accession>
<sequence length="221" mass="25082">MDQQAPEEFALEALSDIDSARGIVKAILHTIFFYRYFPTIEPHTQKFLDLRLPYVVDAELETMIDQHSAKLVRDLEIASTTSQTNLRSGAASPALPHQSASAKVAGASGDKLGNKRGIVKIQFFERRRRTGWIPRPDEEVCWESWVLKLSIAEPRNDIDRLKLQKAMSRSLLSSVVKITNYVTTNKSHIPPITTAVNTNPFPYRITVNPVESTWSNRLRMY</sequence>
<dbReference type="PANTHER" id="PTHR13292:SF0">
    <property type="entry name" value="AUTOPHAGY-RELATED PROTEIN 101"/>
    <property type="match status" value="1"/>
</dbReference>
<evidence type="ECO:0000313" key="4">
    <source>
        <dbReference type="EMBL" id="KKA28268.1"/>
    </source>
</evidence>
<evidence type="ECO:0000313" key="5">
    <source>
        <dbReference type="Proteomes" id="UP000033483"/>
    </source>
</evidence>
<dbReference type="Proteomes" id="UP000033483">
    <property type="component" value="Unassembled WGS sequence"/>
</dbReference>
<organism evidence="4 5">
    <name type="scientific">Thielaviopsis punctulata</name>
    <dbReference type="NCBI Taxonomy" id="72032"/>
    <lineage>
        <taxon>Eukaryota</taxon>
        <taxon>Fungi</taxon>
        <taxon>Dikarya</taxon>
        <taxon>Ascomycota</taxon>
        <taxon>Pezizomycotina</taxon>
        <taxon>Sordariomycetes</taxon>
        <taxon>Hypocreomycetidae</taxon>
        <taxon>Microascales</taxon>
        <taxon>Ceratocystidaceae</taxon>
        <taxon>Thielaviopsis</taxon>
    </lineage>
</organism>
<proteinExistence type="inferred from homology"/>
<evidence type="ECO:0000256" key="2">
    <source>
        <dbReference type="ARBA" id="ARBA00018874"/>
    </source>
</evidence>
<protein>
    <recommendedName>
        <fullName evidence="2">Autophagy-related protein 101</fullName>
    </recommendedName>
</protein>
<evidence type="ECO:0000256" key="3">
    <source>
        <dbReference type="ARBA" id="ARBA00023006"/>
    </source>
</evidence>
<comment type="caution">
    <text evidence="4">The sequence shown here is derived from an EMBL/GenBank/DDBJ whole genome shotgun (WGS) entry which is preliminary data.</text>
</comment>
<dbReference type="InterPro" id="IPR012445">
    <property type="entry name" value="ATG101"/>
</dbReference>
<dbReference type="EMBL" id="LAEV01001355">
    <property type="protein sequence ID" value="KKA28268.1"/>
    <property type="molecule type" value="Genomic_DNA"/>
</dbReference>
<evidence type="ECO:0000256" key="1">
    <source>
        <dbReference type="ARBA" id="ARBA00007130"/>
    </source>
</evidence>
<dbReference type="GO" id="GO:1990316">
    <property type="term" value="C:Atg1/ULK1 kinase complex"/>
    <property type="evidence" value="ECO:0007669"/>
    <property type="project" value="TreeGrafter"/>
</dbReference>
<dbReference type="PANTHER" id="PTHR13292">
    <property type="entry name" value="AUTOPHAGY-RELATED PROTEIN 101"/>
    <property type="match status" value="1"/>
</dbReference>
<keyword evidence="5" id="KW-1185">Reference proteome</keyword>
<dbReference type="Pfam" id="PF07855">
    <property type="entry name" value="ATG101"/>
    <property type="match status" value="1"/>
</dbReference>
<dbReference type="GO" id="GO:0000407">
    <property type="term" value="C:phagophore assembly site"/>
    <property type="evidence" value="ECO:0007669"/>
    <property type="project" value="TreeGrafter"/>
</dbReference>
<reference evidence="4 5" key="1">
    <citation type="submission" date="2015-03" db="EMBL/GenBank/DDBJ databases">
        <authorList>
            <person name="Radwan O."/>
            <person name="Al-Naeli F.A."/>
            <person name="Rendon G.A."/>
            <person name="Fields C."/>
        </authorList>
    </citation>
    <scope>NUCLEOTIDE SEQUENCE [LARGE SCALE GENOMIC DNA]</scope>
    <source>
        <strain evidence="4">CR-DP1</strain>
    </source>
</reference>
<dbReference type="OrthoDB" id="10259639at2759"/>